<dbReference type="EMBL" id="VGLS01001129">
    <property type="protein sequence ID" value="MBM3226967.1"/>
    <property type="molecule type" value="Genomic_DNA"/>
</dbReference>
<name>A0A937W5F9_UNCTE</name>
<feature type="domain" description="NAD-dependent epimerase/dehydratase" evidence="1">
    <location>
        <begin position="3"/>
        <end position="67"/>
    </location>
</feature>
<accession>A0A937W5F9</accession>
<dbReference type="AlphaFoldDB" id="A0A937W5F9"/>
<sequence length="68" mass="6932">MHILVTGASGLVGSALVPFLTTGGHAVTRLVRAVPRPGQGELPWDPAARSIPVPAMEGLDAVIHLAGE</sequence>
<comment type="caution">
    <text evidence="2">The sequence shown here is derived from an EMBL/GenBank/DDBJ whole genome shotgun (WGS) entry which is preliminary data.</text>
</comment>
<dbReference type="InterPro" id="IPR036291">
    <property type="entry name" value="NAD(P)-bd_dom_sf"/>
</dbReference>
<dbReference type="InterPro" id="IPR001509">
    <property type="entry name" value="Epimerase_deHydtase"/>
</dbReference>
<dbReference type="Proteomes" id="UP000712673">
    <property type="component" value="Unassembled WGS sequence"/>
</dbReference>
<proteinExistence type="predicted"/>
<gene>
    <name evidence="2" type="ORF">FJZ47_24640</name>
</gene>
<dbReference type="Pfam" id="PF01370">
    <property type="entry name" value="Epimerase"/>
    <property type="match status" value="1"/>
</dbReference>
<evidence type="ECO:0000259" key="1">
    <source>
        <dbReference type="Pfam" id="PF01370"/>
    </source>
</evidence>
<feature type="non-terminal residue" evidence="2">
    <location>
        <position position="68"/>
    </location>
</feature>
<evidence type="ECO:0000313" key="2">
    <source>
        <dbReference type="EMBL" id="MBM3226967.1"/>
    </source>
</evidence>
<evidence type="ECO:0000313" key="3">
    <source>
        <dbReference type="Proteomes" id="UP000712673"/>
    </source>
</evidence>
<dbReference type="Gene3D" id="3.40.50.720">
    <property type="entry name" value="NAD(P)-binding Rossmann-like Domain"/>
    <property type="match status" value="1"/>
</dbReference>
<protein>
    <submittedName>
        <fullName evidence="2">NAD-dependent epimerase/dehydratase family protein</fullName>
    </submittedName>
</protein>
<dbReference type="SUPFAM" id="SSF51735">
    <property type="entry name" value="NAD(P)-binding Rossmann-fold domains"/>
    <property type="match status" value="1"/>
</dbReference>
<reference evidence="2" key="1">
    <citation type="submission" date="2019-03" db="EMBL/GenBank/DDBJ databases">
        <title>Lake Tanganyika Metagenome-Assembled Genomes (MAGs).</title>
        <authorList>
            <person name="Tran P."/>
        </authorList>
    </citation>
    <scope>NUCLEOTIDE SEQUENCE</scope>
    <source>
        <strain evidence="2">K_DeepCast_65m_m2_066</strain>
    </source>
</reference>
<organism evidence="2 3">
    <name type="scientific">Tectimicrobiota bacterium</name>
    <dbReference type="NCBI Taxonomy" id="2528274"/>
    <lineage>
        <taxon>Bacteria</taxon>
        <taxon>Pseudomonadati</taxon>
        <taxon>Nitrospinota/Tectimicrobiota group</taxon>
        <taxon>Candidatus Tectimicrobiota</taxon>
    </lineage>
</organism>